<evidence type="ECO:0000259" key="2">
    <source>
        <dbReference type="Pfam" id="PF03108"/>
    </source>
</evidence>
<dbReference type="Pfam" id="PF03108">
    <property type="entry name" value="DBD_Tnp_Mut"/>
    <property type="match status" value="1"/>
</dbReference>
<gene>
    <name evidence="3" type="ORF">CKAN_00981400</name>
</gene>
<keyword evidence="4" id="KW-1185">Reference proteome</keyword>
<dbReference type="EMBL" id="QPKB01000003">
    <property type="protein sequence ID" value="RWR81143.1"/>
    <property type="molecule type" value="Genomic_DNA"/>
</dbReference>
<comment type="caution">
    <text evidence="3">The sequence shown here is derived from an EMBL/GenBank/DDBJ whole genome shotgun (WGS) entry which is preliminary data.</text>
</comment>
<accession>A0A443NRJ9</accession>
<evidence type="ECO:0000313" key="4">
    <source>
        <dbReference type="Proteomes" id="UP000283530"/>
    </source>
</evidence>
<feature type="region of interest" description="Disordered" evidence="1">
    <location>
        <begin position="122"/>
        <end position="145"/>
    </location>
</feature>
<protein>
    <recommendedName>
        <fullName evidence="2">Transposase MuDR plant domain-containing protein</fullName>
    </recommendedName>
</protein>
<feature type="domain" description="Transposase MuDR plant" evidence="2">
    <location>
        <begin position="261"/>
        <end position="324"/>
    </location>
</feature>
<sequence>MSDNEVLVIFHYDGEFHFDINRPTYKCGKQKMRYLPNDISYSYLRDVTLEVSKWEALSDMPALQYLYHDGFTFSLITLEEDEDIKVMFRASVNNTNGLYLYVSKGANPATGNEQEKPMLQRMPLHGPRKDNSCASKEKHKEKEVVDATPVREFPTVNLHEDNDIEFSGAPNHVVIDQSIGAYHVVDEIMYDPTVEDEIASDGCEHAQVGRNTTTVSNKKQNQANQNKNLEPSYKVVDVNIEDTIVPEEYLIETYQNSAREMWLGRKFSDRDSFRRTLAKFAIYNNFSLKHLKTNCTKVTARCSGQSCPWRIHASIIESGPQFQVRTYNSNHCCSKPMMAMAHRQASSELIAEYIMDRIRSNNDLTPKEIINDFQMEFGCRITYRKAHKAKDIALRFIRGSYEESFQNLPLYCNELQRMNPGTITNIEINDDDTFKRFFWSFGPCIRSFQTSLRPVIAVDGSHLRGKYPGVLLVAVTYDADQKLFPIAFAFAEAERRES</sequence>
<dbReference type="OrthoDB" id="685772at2759"/>
<name>A0A443NRJ9_9MAGN</name>
<evidence type="ECO:0000313" key="3">
    <source>
        <dbReference type="EMBL" id="RWR81143.1"/>
    </source>
</evidence>
<dbReference type="STRING" id="337451.A0A443NRJ9"/>
<dbReference type="AlphaFoldDB" id="A0A443NRJ9"/>
<proteinExistence type="predicted"/>
<feature type="compositionally biased region" description="Basic and acidic residues" evidence="1">
    <location>
        <begin position="127"/>
        <end position="145"/>
    </location>
</feature>
<reference evidence="3 4" key="1">
    <citation type="journal article" date="2019" name="Nat. Plants">
        <title>Stout camphor tree genome fills gaps in understanding of flowering plant genome evolution.</title>
        <authorList>
            <person name="Chaw S.M."/>
            <person name="Liu Y.C."/>
            <person name="Wu Y.W."/>
            <person name="Wang H.Y."/>
            <person name="Lin C.I."/>
            <person name="Wu C.S."/>
            <person name="Ke H.M."/>
            <person name="Chang L.Y."/>
            <person name="Hsu C.Y."/>
            <person name="Yang H.T."/>
            <person name="Sudianto E."/>
            <person name="Hsu M.H."/>
            <person name="Wu K.P."/>
            <person name="Wang L.N."/>
            <person name="Leebens-Mack J.H."/>
            <person name="Tsai I.J."/>
        </authorList>
    </citation>
    <scope>NUCLEOTIDE SEQUENCE [LARGE SCALE GENOMIC DNA]</scope>
    <source>
        <strain evidence="4">cv. Chaw 1501</strain>
        <tissue evidence="3">Young leaves</tissue>
    </source>
</reference>
<dbReference type="Proteomes" id="UP000283530">
    <property type="component" value="Unassembled WGS sequence"/>
</dbReference>
<dbReference type="PANTHER" id="PTHR31973:SF187">
    <property type="entry name" value="MUTATOR TRANSPOSASE MUDRA PROTEIN"/>
    <property type="match status" value="1"/>
</dbReference>
<organism evidence="3 4">
    <name type="scientific">Cinnamomum micranthum f. kanehirae</name>
    <dbReference type="NCBI Taxonomy" id="337451"/>
    <lineage>
        <taxon>Eukaryota</taxon>
        <taxon>Viridiplantae</taxon>
        <taxon>Streptophyta</taxon>
        <taxon>Embryophyta</taxon>
        <taxon>Tracheophyta</taxon>
        <taxon>Spermatophyta</taxon>
        <taxon>Magnoliopsida</taxon>
        <taxon>Magnoliidae</taxon>
        <taxon>Laurales</taxon>
        <taxon>Lauraceae</taxon>
        <taxon>Cinnamomum</taxon>
    </lineage>
</organism>
<dbReference type="InterPro" id="IPR004332">
    <property type="entry name" value="Transposase_MuDR"/>
</dbReference>
<evidence type="ECO:0000256" key="1">
    <source>
        <dbReference type="SAM" id="MobiDB-lite"/>
    </source>
</evidence>
<dbReference type="PANTHER" id="PTHR31973">
    <property type="entry name" value="POLYPROTEIN, PUTATIVE-RELATED"/>
    <property type="match status" value="1"/>
</dbReference>